<sequence>MLQRRRICRKAQRITRVPSQPIPSTKDQTSPQQCPIRAVLARTNPPTRSNQLHRNVLQLYLRERLPRLDPIRRGSIKHHQTQNLLNPNPKLCRVGKLCPLFNAPVLAGVHRVPGGHRYRTAKVRRHRCAGRFARVAVQHRLHRAILLRPDEAVGVEGVGSGFEG</sequence>
<evidence type="ECO:0000313" key="1">
    <source>
        <dbReference type="EMBL" id="CAG6501063.1"/>
    </source>
</evidence>
<reference evidence="1" key="1">
    <citation type="submission" date="2021-05" db="EMBL/GenBank/DDBJ databases">
        <authorList>
            <person name="Alioto T."/>
            <person name="Alioto T."/>
            <person name="Gomez Garrido J."/>
        </authorList>
    </citation>
    <scope>NUCLEOTIDE SEQUENCE</scope>
</reference>
<protein>
    <submittedName>
        <fullName evidence="1">(northern house mosquito) hypothetical protein</fullName>
    </submittedName>
</protein>
<dbReference type="AlphaFoldDB" id="A0A8D8CXE3"/>
<name>A0A8D8CXE3_CULPI</name>
<accession>A0A8D8CXE3</accession>
<proteinExistence type="predicted"/>
<dbReference type="EMBL" id="HBUE01141696">
    <property type="protein sequence ID" value="CAG6501063.1"/>
    <property type="molecule type" value="Transcribed_RNA"/>
</dbReference>
<organism evidence="1">
    <name type="scientific">Culex pipiens</name>
    <name type="common">House mosquito</name>
    <dbReference type="NCBI Taxonomy" id="7175"/>
    <lineage>
        <taxon>Eukaryota</taxon>
        <taxon>Metazoa</taxon>
        <taxon>Ecdysozoa</taxon>
        <taxon>Arthropoda</taxon>
        <taxon>Hexapoda</taxon>
        <taxon>Insecta</taxon>
        <taxon>Pterygota</taxon>
        <taxon>Neoptera</taxon>
        <taxon>Endopterygota</taxon>
        <taxon>Diptera</taxon>
        <taxon>Nematocera</taxon>
        <taxon>Culicoidea</taxon>
        <taxon>Culicidae</taxon>
        <taxon>Culicinae</taxon>
        <taxon>Culicini</taxon>
        <taxon>Culex</taxon>
        <taxon>Culex</taxon>
    </lineage>
</organism>